<organism evidence="1 2">
    <name type="scientific">Lysinibacillus contaminans</name>
    <dbReference type="NCBI Taxonomy" id="1293441"/>
    <lineage>
        <taxon>Bacteria</taxon>
        <taxon>Bacillati</taxon>
        <taxon>Bacillota</taxon>
        <taxon>Bacilli</taxon>
        <taxon>Bacillales</taxon>
        <taxon>Bacillaceae</taxon>
        <taxon>Lysinibacillus</taxon>
    </lineage>
</organism>
<dbReference type="EMBL" id="LGRV01000003">
    <property type="protein sequence ID" value="KOS67836.1"/>
    <property type="molecule type" value="Genomic_DNA"/>
</dbReference>
<sequence>MQLMDIVKEFDSRISPKFQTLPIKISCFSTAKDDHTEYSIDFDFFTNTKINTYTKEAITYITNIQGEIPGSIAIGHRDAELLIVPQSVQIECSYKLLSVDINDMKQILQHPQPILHYSEWVIDAIKHANILVDLKTNKNSTTEWPLGIKSAVFL</sequence>
<reference evidence="2" key="1">
    <citation type="submission" date="2015-07" db="EMBL/GenBank/DDBJ databases">
        <title>Fjat-14205 dsm 2895.</title>
        <authorList>
            <person name="Liu B."/>
            <person name="Wang J."/>
            <person name="Zhu Y."/>
            <person name="Liu G."/>
            <person name="Chen Q."/>
            <person name="Chen Z."/>
            <person name="Lan J."/>
            <person name="Che J."/>
            <person name="Ge C."/>
            <person name="Shi H."/>
            <person name="Pan Z."/>
            <person name="Liu X."/>
        </authorList>
    </citation>
    <scope>NUCLEOTIDE SEQUENCE [LARGE SCALE GENOMIC DNA]</scope>
    <source>
        <strain evidence="2">DSM 25560</strain>
    </source>
</reference>
<evidence type="ECO:0000313" key="1">
    <source>
        <dbReference type="EMBL" id="KOS67836.1"/>
    </source>
</evidence>
<evidence type="ECO:0000313" key="2">
    <source>
        <dbReference type="Proteomes" id="UP000050668"/>
    </source>
</evidence>
<accession>A0ABR5JYV9</accession>
<proteinExistence type="predicted"/>
<gene>
    <name evidence="1" type="ORF">AEA09_04215</name>
</gene>
<keyword evidence="2" id="KW-1185">Reference proteome</keyword>
<protein>
    <submittedName>
        <fullName evidence="1">Uncharacterized protein</fullName>
    </submittedName>
</protein>
<dbReference type="Proteomes" id="UP000050668">
    <property type="component" value="Unassembled WGS sequence"/>
</dbReference>
<comment type="caution">
    <text evidence="1">The sequence shown here is derived from an EMBL/GenBank/DDBJ whole genome shotgun (WGS) entry which is preliminary data.</text>
</comment>
<name>A0ABR5JYV9_9BACI</name>